<keyword evidence="1 6" id="KW-0436">Ligase</keyword>
<evidence type="ECO:0000256" key="7">
    <source>
        <dbReference type="SAM" id="MobiDB-lite"/>
    </source>
</evidence>
<gene>
    <name evidence="6" type="primary">lysS</name>
</gene>
<dbReference type="InterPro" id="IPR018149">
    <property type="entry name" value="Lys-tRNA-synth_II_C"/>
</dbReference>
<dbReference type="PRINTS" id="PR00982">
    <property type="entry name" value="TRNASYNTHLYS"/>
</dbReference>
<dbReference type="GO" id="GO:0000049">
    <property type="term" value="F:tRNA binding"/>
    <property type="evidence" value="ECO:0007669"/>
    <property type="project" value="TreeGrafter"/>
</dbReference>
<dbReference type="Gene3D" id="2.40.50.140">
    <property type="entry name" value="Nucleic acid-binding proteins"/>
    <property type="match status" value="1"/>
</dbReference>
<dbReference type="SUPFAM" id="SSF55681">
    <property type="entry name" value="Class II aaRS and biotin synthetases"/>
    <property type="match status" value="1"/>
</dbReference>
<dbReference type="HAMAP" id="MF_00252">
    <property type="entry name" value="Lys_tRNA_synth_class2"/>
    <property type="match status" value="1"/>
</dbReference>
<keyword evidence="2 6" id="KW-0479">Metal-binding</keyword>
<dbReference type="CDD" id="cd00775">
    <property type="entry name" value="LysRS_core"/>
    <property type="match status" value="1"/>
</dbReference>
<evidence type="ECO:0000256" key="4">
    <source>
        <dbReference type="ARBA" id="ARBA00022840"/>
    </source>
</evidence>
<organism evidence="9">
    <name type="scientific">uncultured bacterium A1Q1_fos_2386</name>
    <dbReference type="NCBI Taxonomy" id="1256568"/>
    <lineage>
        <taxon>Bacteria</taxon>
        <taxon>environmental samples</taxon>
    </lineage>
</organism>
<accession>L7VX59</accession>
<feature type="compositionally biased region" description="Basic and acidic residues" evidence="7">
    <location>
        <begin position="17"/>
        <end position="31"/>
    </location>
</feature>
<evidence type="ECO:0000259" key="8">
    <source>
        <dbReference type="PROSITE" id="PS50862"/>
    </source>
</evidence>
<comment type="cofactor">
    <cofactor evidence="6">
        <name>Mg(2+)</name>
        <dbReference type="ChEBI" id="CHEBI:18420"/>
    </cofactor>
    <text evidence="6">Binds 3 Mg(2+) ions per subunit.</text>
</comment>
<dbReference type="InterPro" id="IPR045864">
    <property type="entry name" value="aa-tRNA-synth_II/BPL/LPL"/>
</dbReference>
<dbReference type="GO" id="GO:0004824">
    <property type="term" value="F:lysine-tRNA ligase activity"/>
    <property type="evidence" value="ECO:0007669"/>
    <property type="project" value="UniProtKB-UniRule"/>
</dbReference>
<comment type="subcellular location">
    <subcellularLocation>
        <location evidence="6">Cytoplasm</location>
    </subcellularLocation>
</comment>
<protein>
    <recommendedName>
        <fullName evidence="6">Lysine--tRNA ligase</fullName>
        <ecNumber evidence="6">6.1.1.6</ecNumber>
    </recommendedName>
    <alternativeName>
        <fullName evidence="6">Lysyl-tRNA synthetase</fullName>
        <shortName evidence="6">LysRS</shortName>
    </alternativeName>
</protein>
<dbReference type="GO" id="GO:0000287">
    <property type="term" value="F:magnesium ion binding"/>
    <property type="evidence" value="ECO:0007669"/>
    <property type="project" value="UniProtKB-UniRule"/>
</dbReference>
<dbReference type="GO" id="GO:0006430">
    <property type="term" value="P:lysyl-tRNA aminoacylation"/>
    <property type="evidence" value="ECO:0007669"/>
    <property type="project" value="UniProtKB-UniRule"/>
</dbReference>
<dbReference type="NCBIfam" id="TIGR00499">
    <property type="entry name" value="lysS_bact"/>
    <property type="match status" value="1"/>
</dbReference>
<dbReference type="Gene3D" id="3.30.930.10">
    <property type="entry name" value="Bira Bifunctional Protein, Domain 2"/>
    <property type="match status" value="1"/>
</dbReference>
<feature type="binding site" evidence="6">
    <location>
        <position position="442"/>
    </location>
    <ligand>
        <name>Mg(2+)</name>
        <dbReference type="ChEBI" id="CHEBI:18420"/>
        <label>2</label>
    </ligand>
</feature>
<reference evidence="9" key="1">
    <citation type="submission" date="2012-09" db="EMBL/GenBank/DDBJ databases">
        <title>Metagenomic Characterization of a Microbial Community in Wastewater Detects High Levels of Antibiotic Resistance.</title>
        <authorList>
            <person name="Abrams M."/>
            <person name="Caldwell A."/>
            <person name="Vandaei E."/>
            <person name="Lee W."/>
            <person name="Perrott J."/>
            <person name="Khan S.Y."/>
            <person name="Ta J."/>
            <person name="Romero D."/>
            <person name="Nguyen V."/>
            <person name="Pourmand N."/>
            <person name="Ouverney C.C."/>
        </authorList>
    </citation>
    <scope>NUCLEOTIDE SEQUENCE</scope>
</reference>
<sequence>MSTVPTSSPHSPNDSTQADKSDLEGQMRDRRRIIESLRQSGQNPFANDARPTHQIYALPASRQEEVASLPLENELAADAPRYAVAGRLLQVNEMGKAKFLFIRGDRGAMLQLYLKADVVEAFALSNQLGLGDFVLAQGPLFRTRKDKRALRIESLRLLSKAVRPLPGKALQDGPKVTDEDWRYRQRYADMIVHPEVADVFRKRATIVREIRRFFDERGYVECDTRMLLSTNGGAAARPFRTHHNALDLDLSLRIATELDLKRLVVGGLDRVYEIGRIFRNEGLSRFHNPEFTTIEFYEAYATYENLMDLTEELLERACVAVNGSTTIDYQEHQGVRLQRPFRRATMRQLVKEARPDAPIADGACTDAEYAALPGYARSVLGDKAPSGYGHALVALFEEFVEKSLVQPTFVCEFPTEVSPLSRRNDRDPRFVDRFELFVIGKELANAFSELNDPDDQRARFEQQVSQKASGDQEAMDYDEDFCRALEYGMPPTAGEGIGIDRLVMLLTNSASIRDVIPFPQLRPETTSPAENESK</sequence>
<dbReference type="SUPFAM" id="SSF50249">
    <property type="entry name" value="Nucleic acid-binding proteins"/>
    <property type="match status" value="1"/>
</dbReference>
<keyword evidence="5 6" id="KW-0030">Aminoacyl-tRNA synthetase</keyword>
<keyword evidence="6" id="KW-0460">Magnesium</keyword>
<evidence type="ECO:0000256" key="1">
    <source>
        <dbReference type="ARBA" id="ARBA00022598"/>
    </source>
</evidence>
<feature type="compositionally biased region" description="Polar residues" evidence="7">
    <location>
        <begin position="1"/>
        <end position="16"/>
    </location>
</feature>
<keyword evidence="6" id="KW-0648">Protein biosynthesis</keyword>
<dbReference type="GO" id="GO:0005829">
    <property type="term" value="C:cytosol"/>
    <property type="evidence" value="ECO:0007669"/>
    <property type="project" value="TreeGrafter"/>
</dbReference>
<feature type="binding site" evidence="6">
    <location>
        <position position="442"/>
    </location>
    <ligand>
        <name>Mg(2+)</name>
        <dbReference type="ChEBI" id="CHEBI:18420"/>
        <label>1</label>
    </ligand>
</feature>
<comment type="similarity">
    <text evidence="6">Belongs to the class-II aminoacyl-tRNA synthetase family.</text>
</comment>
<dbReference type="PANTHER" id="PTHR42918">
    <property type="entry name" value="LYSYL-TRNA SYNTHETASE"/>
    <property type="match status" value="1"/>
</dbReference>
<dbReference type="PANTHER" id="PTHR42918:SF15">
    <property type="entry name" value="LYSINE--TRNA LIGASE, CHLOROPLASTIC_MITOCHONDRIAL"/>
    <property type="match status" value="1"/>
</dbReference>
<evidence type="ECO:0000256" key="3">
    <source>
        <dbReference type="ARBA" id="ARBA00022741"/>
    </source>
</evidence>
<dbReference type="InterPro" id="IPR004364">
    <property type="entry name" value="Aa-tRNA-synt_II"/>
</dbReference>
<keyword evidence="4 6" id="KW-0067">ATP-binding</keyword>
<dbReference type="Pfam" id="PF00152">
    <property type="entry name" value="tRNA-synt_2"/>
    <property type="match status" value="1"/>
</dbReference>
<dbReference type="EC" id="6.1.1.6" evidence="6"/>
<evidence type="ECO:0000256" key="5">
    <source>
        <dbReference type="ARBA" id="ARBA00023146"/>
    </source>
</evidence>
<dbReference type="CDD" id="cd04322">
    <property type="entry name" value="LysRS_N"/>
    <property type="match status" value="1"/>
</dbReference>
<dbReference type="PROSITE" id="PS50862">
    <property type="entry name" value="AA_TRNA_LIGASE_II"/>
    <property type="match status" value="1"/>
</dbReference>
<dbReference type="InterPro" id="IPR012340">
    <property type="entry name" value="NA-bd_OB-fold"/>
</dbReference>
<dbReference type="EMBL" id="JX649879">
    <property type="protein sequence ID" value="AGC71658.1"/>
    <property type="molecule type" value="Genomic_DNA"/>
</dbReference>
<dbReference type="NCBIfam" id="NF001756">
    <property type="entry name" value="PRK00484.1"/>
    <property type="match status" value="1"/>
</dbReference>
<comment type="subunit">
    <text evidence="6">Homodimer.</text>
</comment>
<dbReference type="InterPro" id="IPR006195">
    <property type="entry name" value="aa-tRNA-synth_II"/>
</dbReference>
<name>L7VX59_9BACT</name>
<feature type="region of interest" description="Disordered" evidence="7">
    <location>
        <begin position="1"/>
        <end position="31"/>
    </location>
</feature>
<keyword evidence="6" id="KW-0963">Cytoplasm</keyword>
<feature type="domain" description="Aminoacyl-transfer RNA synthetases class-II family profile" evidence="8">
    <location>
        <begin position="200"/>
        <end position="523"/>
    </location>
</feature>
<proteinExistence type="inferred from homology"/>
<evidence type="ECO:0000313" key="9">
    <source>
        <dbReference type="EMBL" id="AGC71658.1"/>
    </source>
</evidence>
<dbReference type="InterPro" id="IPR044136">
    <property type="entry name" value="Lys-tRNA-ligase_II_N"/>
</dbReference>
<evidence type="ECO:0000256" key="6">
    <source>
        <dbReference type="HAMAP-Rule" id="MF_00252"/>
    </source>
</evidence>
<comment type="catalytic activity">
    <reaction evidence="6">
        <text>tRNA(Lys) + L-lysine + ATP = L-lysyl-tRNA(Lys) + AMP + diphosphate</text>
        <dbReference type="Rhea" id="RHEA:20792"/>
        <dbReference type="Rhea" id="RHEA-COMP:9696"/>
        <dbReference type="Rhea" id="RHEA-COMP:9697"/>
        <dbReference type="ChEBI" id="CHEBI:30616"/>
        <dbReference type="ChEBI" id="CHEBI:32551"/>
        <dbReference type="ChEBI" id="CHEBI:33019"/>
        <dbReference type="ChEBI" id="CHEBI:78442"/>
        <dbReference type="ChEBI" id="CHEBI:78529"/>
        <dbReference type="ChEBI" id="CHEBI:456215"/>
        <dbReference type="EC" id="6.1.1.6"/>
    </reaction>
</comment>
<dbReference type="GO" id="GO:0005524">
    <property type="term" value="F:ATP binding"/>
    <property type="evidence" value="ECO:0007669"/>
    <property type="project" value="UniProtKB-UniRule"/>
</dbReference>
<dbReference type="InterPro" id="IPR002313">
    <property type="entry name" value="Lys-tRNA-ligase_II"/>
</dbReference>
<keyword evidence="3 6" id="KW-0547">Nucleotide-binding</keyword>
<dbReference type="AlphaFoldDB" id="L7VX59"/>
<feature type="binding site" evidence="6">
    <location>
        <position position="435"/>
    </location>
    <ligand>
        <name>Mg(2+)</name>
        <dbReference type="ChEBI" id="CHEBI:18420"/>
        <label>1</label>
    </ligand>
</feature>
<evidence type="ECO:0000256" key="2">
    <source>
        <dbReference type="ARBA" id="ARBA00022723"/>
    </source>
</evidence>